<reference evidence="1 2" key="1">
    <citation type="journal article" date="2019" name="Sci. Rep.">
        <title>A high-quality genome of Eragrostis curvula grass provides insights into Poaceae evolution and supports new strategies to enhance forage quality.</title>
        <authorList>
            <person name="Carballo J."/>
            <person name="Santos B.A.C.M."/>
            <person name="Zappacosta D."/>
            <person name="Garbus I."/>
            <person name="Selva J.P."/>
            <person name="Gallo C.A."/>
            <person name="Diaz A."/>
            <person name="Albertini E."/>
            <person name="Caccamo M."/>
            <person name="Echenique V."/>
        </authorList>
    </citation>
    <scope>NUCLEOTIDE SEQUENCE [LARGE SCALE GENOMIC DNA]</scope>
    <source>
        <strain evidence="2">cv. Victoria</strain>
        <tissue evidence="1">Leaf</tissue>
    </source>
</reference>
<protein>
    <submittedName>
        <fullName evidence="1">Uncharacterized protein</fullName>
    </submittedName>
</protein>
<dbReference type="AlphaFoldDB" id="A0A5J9UCF2"/>
<accession>A0A5J9UCF2</accession>
<comment type="caution">
    <text evidence="1">The sequence shown here is derived from an EMBL/GenBank/DDBJ whole genome shotgun (WGS) entry which is preliminary data.</text>
</comment>
<dbReference type="PANTHER" id="PTHR33913">
    <property type="entry name" value="ALEURONE LAYER MORPHOGENESIS PROTEIN"/>
    <property type="match status" value="1"/>
</dbReference>
<keyword evidence="2" id="KW-1185">Reference proteome</keyword>
<organism evidence="1 2">
    <name type="scientific">Eragrostis curvula</name>
    <name type="common">weeping love grass</name>
    <dbReference type="NCBI Taxonomy" id="38414"/>
    <lineage>
        <taxon>Eukaryota</taxon>
        <taxon>Viridiplantae</taxon>
        <taxon>Streptophyta</taxon>
        <taxon>Embryophyta</taxon>
        <taxon>Tracheophyta</taxon>
        <taxon>Spermatophyta</taxon>
        <taxon>Magnoliopsida</taxon>
        <taxon>Liliopsida</taxon>
        <taxon>Poales</taxon>
        <taxon>Poaceae</taxon>
        <taxon>PACMAD clade</taxon>
        <taxon>Chloridoideae</taxon>
        <taxon>Eragrostideae</taxon>
        <taxon>Eragrostidinae</taxon>
        <taxon>Eragrostis</taxon>
    </lineage>
</organism>
<gene>
    <name evidence="1" type="ORF">EJB05_31062</name>
</gene>
<proteinExistence type="predicted"/>
<dbReference type="Proteomes" id="UP000324897">
    <property type="component" value="Unassembled WGS sequence"/>
</dbReference>
<sequence>MARMHGAGPTARDSVLMKLLSQSSINDNMNDQMYASLQSIQKMRNDMVREHCMLGDQSAQVDMDIQTILTEGKLTPRVISILQKYEEYSSNMVKFASSTSYGEASQTTKRKRKRLTEAELDEICRENNWILPRYTILPSLIDGLYQAAVYLVCPDLELNAAGDIKTTPREARDSAAASMLHQLHTKAKEKLAELDSSTSDAVLRLDQIPEK</sequence>
<dbReference type="OrthoDB" id="781822at2759"/>
<dbReference type="Gramene" id="TVU21429">
    <property type="protein sequence ID" value="TVU21429"/>
    <property type="gene ID" value="EJB05_31062"/>
</dbReference>
<name>A0A5J9UCF2_9POAL</name>
<evidence type="ECO:0000313" key="2">
    <source>
        <dbReference type="Proteomes" id="UP000324897"/>
    </source>
</evidence>
<evidence type="ECO:0000313" key="1">
    <source>
        <dbReference type="EMBL" id="TVU21429.1"/>
    </source>
</evidence>
<dbReference type="EMBL" id="RWGY01000026">
    <property type="protein sequence ID" value="TVU21429.1"/>
    <property type="molecule type" value="Genomic_DNA"/>
</dbReference>
<dbReference type="PANTHER" id="PTHR33913:SF1">
    <property type="entry name" value="DRBM DOMAIN-CONTAINING PROTEIN"/>
    <property type="match status" value="1"/>
</dbReference>
<feature type="non-terminal residue" evidence="1">
    <location>
        <position position="1"/>
    </location>
</feature>